<evidence type="ECO:0000313" key="2">
    <source>
        <dbReference type="Proteomes" id="UP000015380"/>
    </source>
</evidence>
<name>S5T9E4_9GAMM</name>
<sequence>MVLLQVGFTIAVIRYRTRGALLPHRFTLTGLPVDLGGFLSAALSVGSRPPGVTWHFTL</sequence>
<reference evidence="1 2" key="1">
    <citation type="submission" date="2013-05" db="EMBL/GenBank/DDBJ databases">
        <title>Between feast and famine: a lifestyle of most important marine PAH-degrading bacterium Cycloclasticus sp. 7ME.</title>
        <authorList>
            <person name="Yakimov M.M."/>
            <person name="Messina E."/>
            <person name="Genovese M."/>
            <person name="Denaro R."/>
            <person name="Crisafi F."/>
            <person name="Russo D."/>
            <person name="Cappello S."/>
            <person name="Santisi S."/>
            <person name="Smedile F."/>
            <person name="Golyshina O.V."/>
            <person name="Tran H."/>
            <person name="Pieper D.H."/>
            <person name="Golyshin P.N."/>
            <person name="Giuliano L."/>
        </authorList>
    </citation>
    <scope>NUCLEOTIDE SEQUENCE [LARGE SCALE GENOMIC DNA]</scope>
    <source>
        <strain evidence="1 2">78-ME</strain>
    </source>
</reference>
<dbReference type="AntiFam" id="ANF00045">
    <property type="entry name" value="Antisense to RNaseP"/>
</dbReference>
<evidence type="ECO:0000313" key="1">
    <source>
        <dbReference type="EMBL" id="AGS40336.1"/>
    </source>
</evidence>
<dbReference type="HOGENOM" id="CLU_196784_0_0_6"/>
<dbReference type="AntiFam" id="ANF00041">
    <property type="entry name" value="Antisense to RNaseP"/>
</dbReference>
<keyword evidence="2" id="KW-1185">Reference proteome</keyword>
<dbReference type="Proteomes" id="UP000015380">
    <property type="component" value="Chromosome"/>
</dbReference>
<accession>S5T9E4</accession>
<protein>
    <submittedName>
        <fullName evidence="1">Uncharacterized protein</fullName>
    </submittedName>
</protein>
<proteinExistence type="predicted"/>
<reference evidence="2" key="2">
    <citation type="journal article" date="2016" name="Environ. Microbiol. Rep.">
        <title>Analysis of defence systems and a conjugative IncP-1 plasmid in the marine polyaromatic hydrocarbons-degrading bacterium Cycloclasticus sp. 78-ME.</title>
        <authorList>
            <person name="Yakimov M.M."/>
            <person name="Crisafi F."/>
            <person name="Messina E."/>
            <person name="Smedile F."/>
            <person name="Lopatina A."/>
            <person name="Denaro R."/>
            <person name="Pieper D.H."/>
            <person name="Golyshin P.N."/>
            <person name="Giuliano L."/>
        </authorList>
    </citation>
    <scope>NUCLEOTIDE SEQUENCE [LARGE SCALE GENOMIC DNA]</scope>
    <source>
        <strain evidence="2">78-ME</strain>
    </source>
</reference>
<dbReference type="AlphaFoldDB" id="S5T9E4"/>
<gene>
    <name evidence="1" type="ORF">CYCME_2022</name>
</gene>
<dbReference type="eggNOG" id="ENOG5033CUT">
    <property type="taxonomic scope" value="Bacteria"/>
</dbReference>
<organism evidence="1 2">
    <name type="scientific">Cycloclasticus zancles 78-ME</name>
    <dbReference type="NCBI Taxonomy" id="1198232"/>
    <lineage>
        <taxon>Bacteria</taxon>
        <taxon>Pseudomonadati</taxon>
        <taxon>Pseudomonadota</taxon>
        <taxon>Gammaproteobacteria</taxon>
        <taxon>Thiotrichales</taxon>
        <taxon>Piscirickettsiaceae</taxon>
        <taxon>Cycloclasticus</taxon>
    </lineage>
</organism>
<dbReference type="EMBL" id="CP005996">
    <property type="protein sequence ID" value="AGS40336.1"/>
    <property type="molecule type" value="Genomic_DNA"/>
</dbReference>
<dbReference type="KEGG" id="cza:CYCME_2022"/>